<dbReference type="InParanoid" id="A0A409WXY8"/>
<evidence type="ECO:0008006" key="3">
    <source>
        <dbReference type="Google" id="ProtNLM"/>
    </source>
</evidence>
<organism evidence="1 2">
    <name type="scientific">Gymnopilus dilepis</name>
    <dbReference type="NCBI Taxonomy" id="231916"/>
    <lineage>
        <taxon>Eukaryota</taxon>
        <taxon>Fungi</taxon>
        <taxon>Dikarya</taxon>
        <taxon>Basidiomycota</taxon>
        <taxon>Agaricomycotina</taxon>
        <taxon>Agaricomycetes</taxon>
        <taxon>Agaricomycetidae</taxon>
        <taxon>Agaricales</taxon>
        <taxon>Agaricineae</taxon>
        <taxon>Hymenogastraceae</taxon>
        <taxon>Gymnopilus</taxon>
    </lineage>
</organism>
<sequence length="593" mass="67462">MVSLAALQQPVNAGGKKVLDIRARNEAIELMKVKTYLRGDHNRPPWAKLADELIAEAAPKKFDTVEHECRTNMFLQTWHPSINARSTLPQSLCNMISVAKKYNVDMNPPKPDMMLKRSMPIWYHKGRSSGRRQLRTTLYTKCQREIHNIHTAGDMQDYVETYIPPNHRTRADCSCETCVVLRARGCQNPAQCMKSAKNTLDGLAPRWDPRTAQNGGAPQTSAFTVEETEITKDLTTGPDLWKEYRVFGRREIHDLPAVVDAAPDDSNIRYYICPKIVTSRRDTPKAIAGIWCPSDETSNLAVESYRPGADIISAELEAMITVILRSEPTVRLRFTILNIAIKKALTCNILHNEDEGWLNHRHGDLFRILLSLIRSRPGAVTLRVVGRKESFLPEACNLAVETDEATRIANVPALAADARFLVDGLRLSTATQSSLYRGIRMATKPPKERTKTATNLEKTRTEVTSISKHQPTDEEIWNSLRRKEFDKKTRAFLWKAMHEAFKCGKYWMNIPNYEHRSRCMVCDKFDSIEHALTECKASGQKEIWRQAKKLWAKRGLRWKKPTYGMILGCGLASVRSREKKKVLPGASRFYTIV</sequence>
<proteinExistence type="predicted"/>
<accession>A0A409WXY8</accession>
<name>A0A409WXY8_9AGAR</name>
<dbReference type="EMBL" id="NHYE01004622">
    <property type="protein sequence ID" value="PPQ83388.1"/>
    <property type="molecule type" value="Genomic_DNA"/>
</dbReference>
<comment type="caution">
    <text evidence="1">The sequence shown here is derived from an EMBL/GenBank/DDBJ whole genome shotgun (WGS) entry which is preliminary data.</text>
</comment>
<keyword evidence="2" id="KW-1185">Reference proteome</keyword>
<evidence type="ECO:0000313" key="2">
    <source>
        <dbReference type="Proteomes" id="UP000284706"/>
    </source>
</evidence>
<dbReference type="Proteomes" id="UP000284706">
    <property type="component" value="Unassembled WGS sequence"/>
</dbReference>
<reference evidence="1 2" key="1">
    <citation type="journal article" date="2018" name="Evol. Lett.">
        <title>Horizontal gene cluster transfer increased hallucinogenic mushroom diversity.</title>
        <authorList>
            <person name="Reynolds H.T."/>
            <person name="Vijayakumar V."/>
            <person name="Gluck-Thaler E."/>
            <person name="Korotkin H.B."/>
            <person name="Matheny P.B."/>
            <person name="Slot J.C."/>
        </authorList>
    </citation>
    <scope>NUCLEOTIDE SEQUENCE [LARGE SCALE GENOMIC DNA]</scope>
    <source>
        <strain evidence="1 2">SRW20</strain>
    </source>
</reference>
<dbReference type="OrthoDB" id="3062525at2759"/>
<dbReference type="AlphaFoldDB" id="A0A409WXY8"/>
<gene>
    <name evidence="1" type="ORF">CVT26_012779</name>
</gene>
<evidence type="ECO:0000313" key="1">
    <source>
        <dbReference type="EMBL" id="PPQ83388.1"/>
    </source>
</evidence>
<protein>
    <recommendedName>
        <fullName evidence="3">Reverse transcriptase zinc-binding domain-containing protein</fullName>
    </recommendedName>
</protein>
<feature type="non-terminal residue" evidence="1">
    <location>
        <position position="593"/>
    </location>
</feature>